<keyword evidence="4" id="KW-0539">Nucleus</keyword>
<dbReference type="SUPFAM" id="SSF55785">
    <property type="entry name" value="PYP-like sensor domain (PAS domain)"/>
    <property type="match status" value="1"/>
</dbReference>
<gene>
    <name evidence="5" type="ORF">ASIM_LOCUS4977</name>
</gene>
<evidence type="ECO:0000313" key="7">
    <source>
        <dbReference type="WBParaSite" id="ASIM_0000517301-mRNA-1"/>
    </source>
</evidence>
<reference evidence="5 6" key="2">
    <citation type="submission" date="2018-11" db="EMBL/GenBank/DDBJ databases">
        <authorList>
            <consortium name="Pathogen Informatics"/>
        </authorList>
    </citation>
    <scope>NUCLEOTIDE SEQUENCE [LARGE SCALE GENOMIC DNA]</scope>
</reference>
<comment type="subcellular location">
    <subcellularLocation>
        <location evidence="1">Nucleus</location>
    </subcellularLocation>
</comment>
<dbReference type="GO" id="GO:0005634">
    <property type="term" value="C:nucleus"/>
    <property type="evidence" value="ECO:0007669"/>
    <property type="project" value="UniProtKB-SubCell"/>
</dbReference>
<reference evidence="7" key="1">
    <citation type="submission" date="2017-02" db="UniProtKB">
        <authorList>
            <consortium name="WormBaseParasite"/>
        </authorList>
    </citation>
    <scope>IDENTIFICATION</scope>
</reference>
<keyword evidence="2" id="KW-0805">Transcription regulation</keyword>
<evidence type="ECO:0000256" key="4">
    <source>
        <dbReference type="ARBA" id="ARBA00023242"/>
    </source>
</evidence>
<evidence type="ECO:0000256" key="1">
    <source>
        <dbReference type="ARBA" id="ARBA00004123"/>
    </source>
</evidence>
<sequence>MDMKFLHVDDIGVHHLGYRNEKLEGDSWYRYLHPDHLREVSYKHRLLCQDREGSTICLLRLQTSTGEWLWLHTVLTIKGNFLHQPQDGRRVRHLIHATYQLVRLSLAIFIQKKIVKDLDLVPLTLIKAPGDSSLNKTSCFFKNLFTELCSTRRPVRNNLSKLSNKLSE</sequence>
<evidence type="ECO:0000256" key="2">
    <source>
        <dbReference type="ARBA" id="ARBA00023015"/>
    </source>
</evidence>
<organism evidence="7">
    <name type="scientific">Anisakis simplex</name>
    <name type="common">Herring worm</name>
    <dbReference type="NCBI Taxonomy" id="6269"/>
    <lineage>
        <taxon>Eukaryota</taxon>
        <taxon>Metazoa</taxon>
        <taxon>Ecdysozoa</taxon>
        <taxon>Nematoda</taxon>
        <taxon>Chromadorea</taxon>
        <taxon>Rhabditida</taxon>
        <taxon>Spirurina</taxon>
        <taxon>Ascaridomorpha</taxon>
        <taxon>Ascaridoidea</taxon>
        <taxon>Anisakidae</taxon>
        <taxon>Anisakis</taxon>
        <taxon>Anisakis simplex complex</taxon>
    </lineage>
</organism>
<dbReference type="PANTHER" id="PTHR23043:SF39">
    <property type="entry name" value="DYSFUSION, ISOFORM D"/>
    <property type="match status" value="1"/>
</dbReference>
<dbReference type="Pfam" id="PF14598">
    <property type="entry name" value="PAS_11"/>
    <property type="match status" value="1"/>
</dbReference>
<keyword evidence="6" id="KW-1185">Reference proteome</keyword>
<evidence type="ECO:0000313" key="5">
    <source>
        <dbReference type="EMBL" id="VDK24805.1"/>
    </source>
</evidence>
<accession>A0A0M3JC43</accession>
<dbReference type="EMBL" id="UYRR01009275">
    <property type="protein sequence ID" value="VDK24805.1"/>
    <property type="molecule type" value="Genomic_DNA"/>
</dbReference>
<dbReference type="CDD" id="cd00130">
    <property type="entry name" value="PAS"/>
    <property type="match status" value="1"/>
</dbReference>
<evidence type="ECO:0000313" key="6">
    <source>
        <dbReference type="Proteomes" id="UP000267096"/>
    </source>
</evidence>
<dbReference type="GO" id="GO:0000981">
    <property type="term" value="F:DNA-binding transcription factor activity, RNA polymerase II-specific"/>
    <property type="evidence" value="ECO:0007669"/>
    <property type="project" value="TreeGrafter"/>
</dbReference>
<protein>
    <submittedName>
        <fullName evidence="7">PAS_3 domain-containing protein</fullName>
    </submittedName>
</protein>
<dbReference type="AlphaFoldDB" id="A0A0M3JC43"/>
<dbReference type="Proteomes" id="UP000267096">
    <property type="component" value="Unassembled WGS sequence"/>
</dbReference>
<dbReference type="Gene3D" id="3.30.450.20">
    <property type="entry name" value="PAS domain"/>
    <property type="match status" value="1"/>
</dbReference>
<evidence type="ECO:0000256" key="3">
    <source>
        <dbReference type="ARBA" id="ARBA00023163"/>
    </source>
</evidence>
<dbReference type="OrthoDB" id="9978016at2759"/>
<dbReference type="WBParaSite" id="ASIM_0000517301-mRNA-1">
    <property type="protein sequence ID" value="ASIM_0000517301-mRNA-1"/>
    <property type="gene ID" value="ASIM_0000517301"/>
</dbReference>
<dbReference type="GO" id="GO:0000977">
    <property type="term" value="F:RNA polymerase II transcription regulatory region sequence-specific DNA binding"/>
    <property type="evidence" value="ECO:0007669"/>
    <property type="project" value="TreeGrafter"/>
</dbReference>
<dbReference type="InterPro" id="IPR035965">
    <property type="entry name" value="PAS-like_dom_sf"/>
</dbReference>
<dbReference type="PANTHER" id="PTHR23043">
    <property type="entry name" value="HYPOXIA-INDUCIBLE FACTOR 1 ALPHA"/>
    <property type="match status" value="1"/>
</dbReference>
<dbReference type="InterPro" id="IPR000014">
    <property type="entry name" value="PAS"/>
</dbReference>
<keyword evidence="3" id="KW-0804">Transcription</keyword>
<proteinExistence type="predicted"/>
<name>A0A0M3JC43_ANISI</name>
<dbReference type="GO" id="GO:0010557">
    <property type="term" value="P:positive regulation of macromolecule biosynthetic process"/>
    <property type="evidence" value="ECO:0007669"/>
    <property type="project" value="UniProtKB-ARBA"/>
</dbReference>